<evidence type="ECO:0000256" key="4">
    <source>
        <dbReference type="ARBA" id="ARBA00023212"/>
    </source>
</evidence>
<gene>
    <name evidence="7" type="primary">LOC111135199</name>
</gene>
<dbReference type="PROSITE" id="PS51381">
    <property type="entry name" value="C2_B9"/>
    <property type="match status" value="1"/>
</dbReference>
<dbReference type="KEGG" id="cvn:111135199"/>
<evidence type="ECO:0000256" key="3">
    <source>
        <dbReference type="ARBA" id="ARBA00022794"/>
    </source>
</evidence>
<proteinExistence type="predicted"/>
<dbReference type="AlphaFoldDB" id="A0A8B8ELG7"/>
<keyword evidence="6" id="KW-1185">Reference proteome</keyword>
<evidence type="ECO:0000256" key="5">
    <source>
        <dbReference type="ARBA" id="ARBA00023273"/>
    </source>
</evidence>
<dbReference type="Proteomes" id="UP000694844">
    <property type="component" value="Chromosome 5"/>
</dbReference>
<keyword evidence="5" id="KW-0966">Cell projection</keyword>
<dbReference type="PANTHER" id="PTHR12968">
    <property type="entry name" value="B9 DOMAIN-CONTAINING"/>
    <property type="match status" value="1"/>
</dbReference>
<evidence type="ECO:0000256" key="2">
    <source>
        <dbReference type="ARBA" id="ARBA00022490"/>
    </source>
</evidence>
<evidence type="ECO:0000313" key="7">
    <source>
        <dbReference type="RefSeq" id="XP_022340750.1"/>
    </source>
</evidence>
<dbReference type="GO" id="GO:0060271">
    <property type="term" value="P:cilium assembly"/>
    <property type="evidence" value="ECO:0007669"/>
    <property type="project" value="TreeGrafter"/>
</dbReference>
<evidence type="ECO:0000256" key="1">
    <source>
        <dbReference type="ARBA" id="ARBA00004120"/>
    </source>
</evidence>
<dbReference type="GeneID" id="111135199"/>
<dbReference type="OrthoDB" id="10263520at2759"/>
<name>A0A8B8ELG7_CRAVI</name>
<dbReference type="Pfam" id="PF07162">
    <property type="entry name" value="B9-C2"/>
    <property type="match status" value="1"/>
</dbReference>
<protein>
    <submittedName>
        <fullName evidence="7">Meckel syndrome type 1 protein-like</fullName>
    </submittedName>
</protein>
<keyword evidence="4" id="KW-0206">Cytoskeleton</keyword>
<dbReference type="PANTHER" id="PTHR12968:SF4">
    <property type="entry name" value="TECTONIC-LIKE COMPLEX MEMBER MKS1"/>
    <property type="match status" value="1"/>
</dbReference>
<evidence type="ECO:0000313" key="6">
    <source>
        <dbReference type="Proteomes" id="UP000694844"/>
    </source>
</evidence>
<comment type="subcellular location">
    <subcellularLocation>
        <location evidence="1">Cytoplasm</location>
        <location evidence="1">Cytoskeleton</location>
        <location evidence="1">Cilium basal body</location>
    </subcellularLocation>
</comment>
<sequence>MADLSDPDLGAAYYRSTDPVKNLKIRVKLSRISSSNIVPQSNFEQDGSNLEMQKVQESMQDIEERVFEWQQKEFSKRELDLYQNIDNCTSQLEKDYHAKVMEILNKGQQHNRLFTYVDHDNFSQQDEAVFFMTSSPKETPTVLADKMAHLRRRKIGGGKKARERSSAFVPKLNIVEETPSEELRNKNHIMAAPAQVMYIMADLGPKDRAYEDGDEVILCSLQLDANGVLCMRPDFNRGRKPYVAETASLGREVFEYTIEHNSKVMSRQEQDKELKMYREIYSRHKDFLSACVGHEFELPPPEVLRLMVCGEIEKARNFEYDDIYIHFFVDIPKNWKVDRHQQLSWVTQTCATKVEGREDVAHFSFPFEFEMFYKDESYLEEHKDPFPHFPFILMEVLSLDSWNRFRTEGYTYLAIPPRPGVYRETVNCWRPLGSSLVSEMRRFFIGGSPELEDPTYTAIPSTFDDPYLSKYGFRTESTGSVDVKFNVIMQSRSFLEKKASKKSLGSLLDTLGINTVQQNIQSVLEAFKKARQRMVIARENATRELLKDSKHKNDLFSRTK</sequence>
<accession>A0A8B8ELG7</accession>
<dbReference type="RefSeq" id="XP_022340750.1">
    <property type="nucleotide sequence ID" value="XM_022485042.1"/>
</dbReference>
<keyword evidence="3" id="KW-0970">Cilium biogenesis/degradation</keyword>
<dbReference type="GO" id="GO:0036038">
    <property type="term" value="C:MKS complex"/>
    <property type="evidence" value="ECO:0007669"/>
    <property type="project" value="TreeGrafter"/>
</dbReference>
<dbReference type="InterPro" id="IPR010796">
    <property type="entry name" value="C2_B9-type_dom"/>
</dbReference>
<reference evidence="7" key="1">
    <citation type="submission" date="2025-08" db="UniProtKB">
        <authorList>
            <consortium name="RefSeq"/>
        </authorList>
    </citation>
    <scope>IDENTIFICATION</scope>
    <source>
        <tissue evidence="7">Whole sample</tissue>
    </source>
</reference>
<keyword evidence="2" id="KW-0963">Cytoplasm</keyword>
<organism evidence="6 7">
    <name type="scientific">Crassostrea virginica</name>
    <name type="common">Eastern oyster</name>
    <dbReference type="NCBI Taxonomy" id="6565"/>
    <lineage>
        <taxon>Eukaryota</taxon>
        <taxon>Metazoa</taxon>
        <taxon>Spiralia</taxon>
        <taxon>Lophotrochozoa</taxon>
        <taxon>Mollusca</taxon>
        <taxon>Bivalvia</taxon>
        <taxon>Autobranchia</taxon>
        <taxon>Pteriomorphia</taxon>
        <taxon>Ostreida</taxon>
        <taxon>Ostreoidea</taxon>
        <taxon>Ostreidae</taxon>
        <taxon>Crassostrea</taxon>
    </lineage>
</organism>